<keyword evidence="1" id="KW-1133">Transmembrane helix</keyword>
<evidence type="ECO:0000313" key="3">
    <source>
        <dbReference type="Proteomes" id="UP001314262"/>
    </source>
</evidence>
<gene>
    <name evidence="2" type="ORF">R53137_KAKDMLNK_00814</name>
</gene>
<comment type="caution">
    <text evidence="2">The sequence shown here is derived from an EMBL/GenBank/DDBJ whole genome shotgun (WGS) entry which is preliminary data.</text>
</comment>
<protein>
    <submittedName>
        <fullName evidence="2">Uncharacterized protein</fullName>
    </submittedName>
</protein>
<sequence length="162" mass="19199">MYIGGRSSKILVLLAHNRLQPLQPQAIQRFYNWHNFGHKTAQTRKGKMNIFTAILLAVMAGVIFCQKWQMNKFYQSAHFFRYYAKLHENKAIYAEEEAETFRDLLNQLGYDVDRLSNGDKTRKPLTESEKWAIFDRNQIRQERLKVADEELEEAEEFYTVNS</sequence>
<dbReference type="Proteomes" id="UP001314262">
    <property type="component" value="Unassembled WGS sequence"/>
</dbReference>
<keyword evidence="1" id="KW-0812">Transmembrane</keyword>
<feature type="transmembrane region" description="Helical" evidence="1">
    <location>
        <begin position="48"/>
        <end position="65"/>
    </location>
</feature>
<keyword evidence="3" id="KW-1185">Reference proteome</keyword>
<proteinExistence type="predicted"/>
<organism evidence="2 3">
    <name type="scientific">Fructobacillus tropaeoli</name>
    <dbReference type="NCBI Taxonomy" id="709323"/>
    <lineage>
        <taxon>Bacteria</taxon>
        <taxon>Bacillati</taxon>
        <taxon>Bacillota</taxon>
        <taxon>Bacilli</taxon>
        <taxon>Lactobacillales</taxon>
        <taxon>Lactobacillaceae</taxon>
        <taxon>Fructobacillus</taxon>
    </lineage>
</organism>
<evidence type="ECO:0000313" key="2">
    <source>
        <dbReference type="EMBL" id="CAK1240987.1"/>
    </source>
</evidence>
<name>A0ABN9YRQ7_9LACO</name>
<reference evidence="2 3" key="1">
    <citation type="submission" date="2023-10" db="EMBL/GenBank/DDBJ databases">
        <authorList>
            <person name="Botero Cardona J."/>
        </authorList>
    </citation>
    <scope>NUCLEOTIDE SEQUENCE [LARGE SCALE GENOMIC DNA]</scope>
    <source>
        <strain evidence="2 3">R-53137</strain>
    </source>
</reference>
<accession>A0ABN9YRQ7</accession>
<keyword evidence="1" id="KW-0472">Membrane</keyword>
<dbReference type="EMBL" id="CAUZLT010000003">
    <property type="protein sequence ID" value="CAK1240987.1"/>
    <property type="molecule type" value="Genomic_DNA"/>
</dbReference>
<evidence type="ECO:0000256" key="1">
    <source>
        <dbReference type="SAM" id="Phobius"/>
    </source>
</evidence>